<dbReference type="InterPro" id="IPR015590">
    <property type="entry name" value="Aldehyde_DH_dom"/>
</dbReference>
<dbReference type="InterPro" id="IPR029510">
    <property type="entry name" value="Ald_DH_CS_GLU"/>
</dbReference>
<evidence type="ECO:0000256" key="1">
    <source>
        <dbReference type="ARBA" id="ARBA00009986"/>
    </source>
</evidence>
<evidence type="ECO:0000256" key="4">
    <source>
        <dbReference type="PIRNR" id="PIRNR036492"/>
    </source>
</evidence>
<dbReference type="GO" id="GO:0006081">
    <property type="term" value="P:aldehyde metabolic process"/>
    <property type="evidence" value="ECO:0007669"/>
    <property type="project" value="InterPro"/>
</dbReference>
<dbReference type="PIRSF" id="PIRSF036492">
    <property type="entry name" value="ALDH"/>
    <property type="match status" value="1"/>
</dbReference>
<evidence type="ECO:0000256" key="7">
    <source>
        <dbReference type="RuleBase" id="RU003345"/>
    </source>
</evidence>
<evidence type="ECO:0000313" key="9">
    <source>
        <dbReference type="EMBL" id="RDV26853.1"/>
    </source>
</evidence>
<dbReference type="GO" id="GO:0004029">
    <property type="term" value="F:aldehyde dehydrogenase (NAD+) activity"/>
    <property type="evidence" value="ECO:0007669"/>
    <property type="project" value="TreeGrafter"/>
</dbReference>
<evidence type="ECO:0000259" key="8">
    <source>
        <dbReference type="Pfam" id="PF00171"/>
    </source>
</evidence>
<dbReference type="InterPro" id="IPR016163">
    <property type="entry name" value="Ald_DH_C"/>
</dbReference>
<organism evidence="9 10">
    <name type="scientific">Alteromonas aestuariivivens</name>
    <dbReference type="NCBI Taxonomy" id="1938339"/>
    <lineage>
        <taxon>Bacteria</taxon>
        <taxon>Pseudomonadati</taxon>
        <taxon>Pseudomonadota</taxon>
        <taxon>Gammaproteobacteria</taxon>
        <taxon>Alteromonadales</taxon>
        <taxon>Alteromonadaceae</taxon>
        <taxon>Alteromonas/Salinimonas group</taxon>
        <taxon>Alteromonas</taxon>
    </lineage>
</organism>
<evidence type="ECO:0000313" key="10">
    <source>
        <dbReference type="Proteomes" id="UP000256561"/>
    </source>
</evidence>
<name>A0A3D8M9X3_9ALTE</name>
<dbReference type="InterPro" id="IPR016162">
    <property type="entry name" value="Ald_DH_N"/>
</dbReference>
<dbReference type="Pfam" id="PF00171">
    <property type="entry name" value="Aldedh"/>
    <property type="match status" value="1"/>
</dbReference>
<sequence>MSSQPAMQAADAVKPFSELVSALKNSFSTGKTRPLDWRRAQLLALKRLVEDNQQEIQGALQADLGKSESEAWSTEIGYILADIKHTLKHLSGWMKPRKVSTPLVAQPATSFRLPEPLGTVLIIGAWNYPFQLVIAPFIAALAAGNCAVLKPSELSPHTSALIARLIHRYMDTSAVAVVEGGKEQTTDLLSLAWDHIFYTGGEQVGRIVMRSAAEHLTPVTLELGGKSPCIVDGNADIRATARRIVWGKWLNAGQTCIAPDYVLVTRQYADSLIEALRAELKAQYGEQPLSNSDYGSIVNPRHLQRLVGYLSDLDSVIGGEVDEAARKLAPTLVVDPPLDSALMQEEIFGPILPLITVDTLEQAVEFVNLRAKPLAMYLFTNNKAFEQKVLAQTSAGSVCINDTLMFMTNPSLPFGGVGCSGMGQYHGESGFATFSHFKSVMKRSFWLDVPIRYAPFSKLKLKLLKKLI</sequence>
<dbReference type="Proteomes" id="UP000256561">
    <property type="component" value="Unassembled WGS sequence"/>
</dbReference>
<accession>A0A3D8M9X3</accession>
<feature type="domain" description="Aldehyde dehydrogenase" evidence="8">
    <location>
        <begin position="17"/>
        <end position="440"/>
    </location>
</feature>
<dbReference type="PANTHER" id="PTHR43570">
    <property type="entry name" value="ALDEHYDE DEHYDROGENASE"/>
    <property type="match status" value="1"/>
</dbReference>
<evidence type="ECO:0000256" key="6">
    <source>
        <dbReference type="PROSITE-ProRule" id="PRU10007"/>
    </source>
</evidence>
<dbReference type="AlphaFoldDB" id="A0A3D8M9X3"/>
<protein>
    <recommendedName>
        <fullName evidence="4">Aldehyde dehydrogenase</fullName>
    </recommendedName>
</protein>
<dbReference type="CDD" id="cd07087">
    <property type="entry name" value="ALDH_F3-13-14_CALDH-like"/>
    <property type="match status" value="1"/>
</dbReference>
<dbReference type="InterPro" id="IPR012394">
    <property type="entry name" value="Aldehyde_DH_NAD(P)"/>
</dbReference>
<comment type="caution">
    <text evidence="9">The sequence shown here is derived from an EMBL/GenBank/DDBJ whole genome shotgun (WGS) entry which is preliminary data.</text>
</comment>
<keyword evidence="10" id="KW-1185">Reference proteome</keyword>
<dbReference type="EMBL" id="QRHA01000004">
    <property type="protein sequence ID" value="RDV26853.1"/>
    <property type="molecule type" value="Genomic_DNA"/>
</dbReference>
<dbReference type="Gene3D" id="3.40.605.10">
    <property type="entry name" value="Aldehyde Dehydrogenase, Chain A, domain 1"/>
    <property type="match status" value="1"/>
</dbReference>
<feature type="active site" evidence="5">
    <location>
        <position position="256"/>
    </location>
</feature>
<evidence type="ECO:0000256" key="3">
    <source>
        <dbReference type="ARBA" id="ARBA00023027"/>
    </source>
</evidence>
<dbReference type="Gene3D" id="3.40.309.10">
    <property type="entry name" value="Aldehyde Dehydrogenase, Chain A, domain 2"/>
    <property type="match status" value="1"/>
</dbReference>
<proteinExistence type="inferred from homology"/>
<dbReference type="PANTHER" id="PTHR43570:SF16">
    <property type="entry name" value="ALDEHYDE DEHYDROGENASE TYPE III, ISOFORM Q"/>
    <property type="match status" value="1"/>
</dbReference>
<dbReference type="FunFam" id="3.40.309.10:FF:000003">
    <property type="entry name" value="Aldehyde dehydrogenase"/>
    <property type="match status" value="1"/>
</dbReference>
<evidence type="ECO:0000256" key="2">
    <source>
        <dbReference type="ARBA" id="ARBA00023002"/>
    </source>
</evidence>
<comment type="similarity">
    <text evidence="1 4 7">Belongs to the aldehyde dehydrogenase family.</text>
</comment>
<dbReference type="OrthoDB" id="9812625at2"/>
<dbReference type="PROSITE" id="PS00687">
    <property type="entry name" value="ALDEHYDE_DEHYDR_GLU"/>
    <property type="match status" value="1"/>
</dbReference>
<keyword evidence="3" id="KW-0520">NAD</keyword>
<dbReference type="GO" id="GO:0005737">
    <property type="term" value="C:cytoplasm"/>
    <property type="evidence" value="ECO:0007669"/>
    <property type="project" value="TreeGrafter"/>
</dbReference>
<evidence type="ECO:0000256" key="5">
    <source>
        <dbReference type="PIRSR" id="PIRSR036492-1"/>
    </source>
</evidence>
<dbReference type="SUPFAM" id="SSF53720">
    <property type="entry name" value="ALDH-like"/>
    <property type="match status" value="1"/>
</dbReference>
<feature type="active site" evidence="5 6">
    <location>
        <position position="222"/>
    </location>
</feature>
<keyword evidence="2 4" id="KW-0560">Oxidoreductase</keyword>
<dbReference type="FunFam" id="3.40.605.10:FF:000004">
    <property type="entry name" value="Aldehyde dehydrogenase"/>
    <property type="match status" value="1"/>
</dbReference>
<dbReference type="RefSeq" id="WP_115592804.1">
    <property type="nucleotide sequence ID" value="NZ_QRHA01000004.1"/>
</dbReference>
<dbReference type="InterPro" id="IPR016161">
    <property type="entry name" value="Ald_DH/histidinol_DH"/>
</dbReference>
<gene>
    <name evidence="9" type="ORF">DXV75_06515</name>
</gene>
<reference evidence="10" key="1">
    <citation type="submission" date="2018-08" db="EMBL/GenBank/DDBJ databases">
        <authorList>
            <person name="Zhang J."/>
            <person name="Du Z.-J."/>
        </authorList>
    </citation>
    <scope>NUCLEOTIDE SEQUENCE [LARGE SCALE GENOMIC DNA]</scope>
    <source>
        <strain evidence="10">KCTC 52655</strain>
    </source>
</reference>